<keyword evidence="4" id="KW-0131">Cell cycle</keyword>
<comment type="similarity">
    <text evidence="1">Belongs to the WD repeat CDC20/Fizzy family.</text>
</comment>
<dbReference type="GeneID" id="100203201"/>
<dbReference type="Pfam" id="PF24807">
    <property type="entry name" value="WD40_CDC20-Fz"/>
    <property type="match status" value="1"/>
</dbReference>
<organism evidence="8 9">
    <name type="scientific">Hydra vulgaris</name>
    <name type="common">Hydra</name>
    <name type="synonym">Hydra attenuata</name>
    <dbReference type="NCBI Taxonomy" id="6087"/>
    <lineage>
        <taxon>Eukaryota</taxon>
        <taxon>Metazoa</taxon>
        <taxon>Cnidaria</taxon>
        <taxon>Hydrozoa</taxon>
        <taxon>Hydroidolina</taxon>
        <taxon>Anthoathecata</taxon>
        <taxon>Aplanulata</taxon>
        <taxon>Hydridae</taxon>
        <taxon>Hydra</taxon>
    </lineage>
</organism>
<dbReference type="RefSeq" id="XP_065657747.1">
    <property type="nucleotide sequence ID" value="XM_065801675.1"/>
</dbReference>
<evidence type="ECO:0000256" key="1">
    <source>
        <dbReference type="ARBA" id="ARBA00006445"/>
    </source>
</evidence>
<dbReference type="CDD" id="cd00200">
    <property type="entry name" value="WD40"/>
    <property type="match status" value="1"/>
</dbReference>
<feature type="repeat" description="WD" evidence="5">
    <location>
        <begin position="228"/>
        <end position="269"/>
    </location>
</feature>
<evidence type="ECO:0000256" key="2">
    <source>
        <dbReference type="ARBA" id="ARBA00022574"/>
    </source>
</evidence>
<dbReference type="InterPro" id="IPR001680">
    <property type="entry name" value="WD40_rpt"/>
</dbReference>
<dbReference type="PROSITE" id="PS50294">
    <property type="entry name" value="WD_REPEATS_REGION"/>
    <property type="match status" value="3"/>
</dbReference>
<accession>A0ABM4C804</accession>
<feature type="domain" description="CDC20/Fizzy WD40" evidence="7">
    <location>
        <begin position="182"/>
        <end position="472"/>
    </location>
</feature>
<keyword evidence="8" id="KW-1185">Reference proteome</keyword>
<dbReference type="Proteomes" id="UP001652625">
    <property type="component" value="Chromosome 07"/>
</dbReference>
<dbReference type="PROSITE" id="PS50082">
    <property type="entry name" value="WD_REPEATS_2"/>
    <property type="match status" value="3"/>
</dbReference>
<reference evidence="9" key="1">
    <citation type="submission" date="2025-08" db="UniProtKB">
        <authorList>
            <consortium name="RefSeq"/>
        </authorList>
    </citation>
    <scope>IDENTIFICATION</scope>
</reference>
<dbReference type="SUPFAM" id="SSF50978">
    <property type="entry name" value="WD40 repeat-like"/>
    <property type="match status" value="1"/>
</dbReference>
<evidence type="ECO:0000259" key="7">
    <source>
        <dbReference type="Pfam" id="PF24807"/>
    </source>
</evidence>
<dbReference type="PANTHER" id="PTHR19918:SF1">
    <property type="entry name" value="FIZZY-RELATED PROTEIN HOMOLOG"/>
    <property type="match status" value="1"/>
</dbReference>
<feature type="compositionally biased region" description="Polar residues" evidence="6">
    <location>
        <begin position="16"/>
        <end position="25"/>
    </location>
</feature>
<feature type="repeat" description="WD" evidence="5">
    <location>
        <begin position="441"/>
        <end position="482"/>
    </location>
</feature>
<dbReference type="InterPro" id="IPR036322">
    <property type="entry name" value="WD40_repeat_dom_sf"/>
</dbReference>
<dbReference type="InterPro" id="IPR015943">
    <property type="entry name" value="WD40/YVTN_repeat-like_dom_sf"/>
</dbReference>
<keyword evidence="2 5" id="KW-0853">WD repeat</keyword>
<evidence type="ECO:0000256" key="3">
    <source>
        <dbReference type="ARBA" id="ARBA00022737"/>
    </source>
</evidence>
<evidence type="ECO:0000313" key="9">
    <source>
        <dbReference type="RefSeq" id="XP_065657747.1"/>
    </source>
</evidence>
<protein>
    <submittedName>
        <fullName evidence="9">Fizzy-related protein homolog isoform X1</fullName>
    </submittedName>
</protein>
<feature type="repeat" description="WD" evidence="5">
    <location>
        <begin position="311"/>
        <end position="343"/>
    </location>
</feature>
<evidence type="ECO:0000256" key="4">
    <source>
        <dbReference type="ARBA" id="ARBA00023306"/>
    </source>
</evidence>
<dbReference type="InterPro" id="IPR056150">
    <property type="entry name" value="WD40_CDC20-Fz"/>
</dbReference>
<dbReference type="Gene3D" id="2.130.10.10">
    <property type="entry name" value="YVTN repeat-like/Quinoprotein amine dehydrogenase"/>
    <property type="match status" value="1"/>
</dbReference>
<keyword evidence="3" id="KW-0677">Repeat</keyword>
<evidence type="ECO:0000256" key="6">
    <source>
        <dbReference type="SAM" id="MobiDB-lite"/>
    </source>
</evidence>
<name>A0ABM4C804_HYDVU</name>
<dbReference type="PANTHER" id="PTHR19918">
    <property type="entry name" value="CELL DIVISION CYCLE 20 CDC20 FIZZY -RELATED"/>
    <property type="match status" value="1"/>
</dbReference>
<gene>
    <name evidence="9" type="primary">LOC100203201</name>
</gene>
<feature type="region of interest" description="Disordered" evidence="6">
    <location>
        <begin position="16"/>
        <end position="36"/>
    </location>
</feature>
<evidence type="ECO:0000256" key="5">
    <source>
        <dbReference type="PROSITE-ProRule" id="PRU00221"/>
    </source>
</evidence>
<sequence length="495" mass="55510">MDPAYEQRLFRQVNGIKTPTKSPISSPFGKSPGQVTPTKRLQDAGLDRFIPNRAVVNLSKGFLSTPPNENVDPALLSGTKDHVPCSENKEFLLYNSLLRNELLRDEIETLTDENDERHALSTPKHVRSLFKSRAPNKRKYLLDSIDISSPYTISPIGTNSHRLLRSPKKAVRKIPKVPYKVLDAPDLQDDFYLNLVDWSCQNILSVGLGSCVYLWSAYTSQVTKLCDLSSEGDPVTSVAWNDKGNHLAVGTHKGYIQIWDIAVSKRIQVLQGHTTRVGSLAWNNDILCSGSRDRNIIQRDVRCPTTSEKRLVGHRQEVCGLKWSPDKQLLASGGNDNKLLVWNQSLTTPFQQYNDHTAAVKAIAWSPHQHGLLASGGGTQDKTIRFWNTLNTQQLQCVDTGSQVCNLAWSKHSNELVSTHGYSQNQVLVWRYPSLTQVAKLTGHTFRVLYLSMSPDGESVVTGAGDETLRFWNTFSKSHTHKESRSELNLFSHIR</sequence>
<dbReference type="InterPro" id="IPR033010">
    <property type="entry name" value="Cdc20/Fizzy"/>
</dbReference>
<dbReference type="SMART" id="SM00320">
    <property type="entry name" value="WD40"/>
    <property type="match status" value="6"/>
</dbReference>
<proteinExistence type="inferred from homology"/>
<evidence type="ECO:0000313" key="8">
    <source>
        <dbReference type="Proteomes" id="UP001652625"/>
    </source>
</evidence>